<name>A0A4Y7U3V1_9FLAO</name>
<keyword evidence="1" id="KW-0175">Coiled coil</keyword>
<feature type="coiled-coil region" evidence="1">
    <location>
        <begin position="81"/>
        <end position="108"/>
    </location>
</feature>
<evidence type="ECO:0000313" key="3">
    <source>
        <dbReference type="EMBL" id="TEB41095.1"/>
    </source>
</evidence>
<dbReference type="AlphaFoldDB" id="A0A4Y7U3V1"/>
<protein>
    <submittedName>
        <fullName evidence="3">Uncharacterized protein</fullName>
    </submittedName>
</protein>
<keyword evidence="2" id="KW-0472">Membrane</keyword>
<dbReference type="Proteomes" id="UP000298340">
    <property type="component" value="Unassembled WGS sequence"/>
</dbReference>
<feature type="transmembrane region" description="Helical" evidence="2">
    <location>
        <begin position="33"/>
        <end position="53"/>
    </location>
</feature>
<feature type="transmembrane region" description="Helical" evidence="2">
    <location>
        <begin position="7"/>
        <end position="27"/>
    </location>
</feature>
<proteinExistence type="predicted"/>
<evidence type="ECO:0000313" key="4">
    <source>
        <dbReference type="Proteomes" id="UP000298340"/>
    </source>
</evidence>
<evidence type="ECO:0000256" key="1">
    <source>
        <dbReference type="SAM" id="Coils"/>
    </source>
</evidence>
<dbReference type="RefSeq" id="WP_371311663.1">
    <property type="nucleotide sequence ID" value="NZ_QWDN01000572.1"/>
</dbReference>
<comment type="caution">
    <text evidence="3">The sequence shown here is derived from an EMBL/GenBank/DDBJ whole genome shotgun (WGS) entry which is preliminary data.</text>
</comment>
<reference evidence="3 4" key="1">
    <citation type="journal article" date="2018" name="Syst. Appl. Microbiol.">
        <title>Flavobacterium circumlabens sp. nov. and Flavobacterium cupreum sp. nov., two psychrotrophic species isolated from Antarctic environmental samples.</title>
        <authorList>
            <person name="Kralova S."/>
            <person name="Busse H.J."/>
            <person name="Svec P."/>
            <person name="Maslanova I."/>
            <person name="Stankova E."/>
            <person name="Bartak M."/>
            <person name="Sedlacek I."/>
        </authorList>
    </citation>
    <scope>NUCLEOTIDE SEQUENCE [LARGE SCALE GENOMIC DNA]</scope>
    <source>
        <strain evidence="3 4">CCM 8828</strain>
    </source>
</reference>
<sequence length="129" mass="15021">EGINLSWLKSFLLVLLFILIAWFNLVFFNLDDLIQFTPFIDLFSVFFLAYFSLQQKEVFDFSKSELNDLSGIKTDKKEPSKRVSEERLNELNQKLQLLIEEEKLYLDNDLSLPKLAGNLNASCNETSFV</sequence>
<feature type="non-terminal residue" evidence="3">
    <location>
        <position position="1"/>
    </location>
</feature>
<gene>
    <name evidence="3" type="ORF">D0809_27275</name>
</gene>
<evidence type="ECO:0000256" key="2">
    <source>
        <dbReference type="SAM" id="Phobius"/>
    </source>
</evidence>
<dbReference type="EMBL" id="QWDN01000572">
    <property type="protein sequence ID" value="TEB41095.1"/>
    <property type="molecule type" value="Genomic_DNA"/>
</dbReference>
<accession>A0A4Y7U3V1</accession>
<organism evidence="3 4">
    <name type="scientific">Flavobacterium circumlabens</name>
    <dbReference type="NCBI Taxonomy" id="2133765"/>
    <lineage>
        <taxon>Bacteria</taxon>
        <taxon>Pseudomonadati</taxon>
        <taxon>Bacteroidota</taxon>
        <taxon>Flavobacteriia</taxon>
        <taxon>Flavobacteriales</taxon>
        <taxon>Flavobacteriaceae</taxon>
        <taxon>Flavobacterium</taxon>
    </lineage>
</organism>
<feature type="non-terminal residue" evidence="3">
    <location>
        <position position="129"/>
    </location>
</feature>
<keyword evidence="2" id="KW-1133">Transmembrane helix</keyword>
<keyword evidence="2" id="KW-0812">Transmembrane</keyword>